<proteinExistence type="inferred from homology"/>
<dbReference type="KEGG" id="rml:FF011L_51330"/>
<dbReference type="Gene3D" id="3.40.50.11660">
    <property type="entry name" value="Glycosyl transferase family 10, C-terminal domain"/>
    <property type="match status" value="1"/>
</dbReference>
<dbReference type="OrthoDB" id="9791032at2"/>
<evidence type="ECO:0000256" key="2">
    <source>
        <dbReference type="ARBA" id="ARBA00022676"/>
    </source>
</evidence>
<organism evidence="5 6">
    <name type="scientific">Roseimaritima multifibrata</name>
    <dbReference type="NCBI Taxonomy" id="1930274"/>
    <lineage>
        <taxon>Bacteria</taxon>
        <taxon>Pseudomonadati</taxon>
        <taxon>Planctomycetota</taxon>
        <taxon>Planctomycetia</taxon>
        <taxon>Pirellulales</taxon>
        <taxon>Pirellulaceae</taxon>
        <taxon>Roseimaritima</taxon>
    </lineage>
</organism>
<sequence>MPRVLVTTPFPDWPLLRQTPGGKGVWEDFQFVVNEPLESCDAWVVYEEVPERMTVNVPPDQTYFFSAEPPALRRYRECFVAQFRWFITCHSVRHPRRLDYHQAHPWHVGVDRDQDERAAWGYDEIADSAPEKSGLISAVISTKAITPDHVQRQRFVSMLKEALGDDFHLYGRGFREIADKWDAIAPYRFHLALENQRLPNYMTEKLSDAFLASAYPFYYGCQNVGDYFSEEAFTAIDIHKPEAAIEEIQKAIQEERDRKAAEAVITQRQRVLDEHNFFPLMVQWIRERQTNSPAKKVELLPRKNRFKLWCRQQTNRLVAS</sequence>
<evidence type="ECO:0000256" key="1">
    <source>
        <dbReference type="ARBA" id="ARBA00008919"/>
    </source>
</evidence>
<dbReference type="RefSeq" id="WP_145354489.1">
    <property type="nucleotide sequence ID" value="NZ_CP036262.1"/>
</dbReference>
<dbReference type="AlphaFoldDB" id="A0A517MN62"/>
<dbReference type="GO" id="GO:0016020">
    <property type="term" value="C:membrane"/>
    <property type="evidence" value="ECO:0007669"/>
    <property type="project" value="InterPro"/>
</dbReference>
<dbReference type="InterPro" id="IPR001503">
    <property type="entry name" value="Glyco_trans_10"/>
</dbReference>
<evidence type="ECO:0000256" key="3">
    <source>
        <dbReference type="ARBA" id="ARBA00022679"/>
    </source>
</evidence>
<dbReference type="EMBL" id="CP036262">
    <property type="protein sequence ID" value="QDS96325.1"/>
    <property type="molecule type" value="Genomic_DNA"/>
</dbReference>
<dbReference type="PANTHER" id="PTHR11929:SF194">
    <property type="entry name" value="ALPHA-(1,3)-FUCOSYLTRANSFERASE 10"/>
    <property type="match status" value="1"/>
</dbReference>
<feature type="domain" description="Fucosyltransferase C-terminal" evidence="4">
    <location>
        <begin position="131"/>
        <end position="247"/>
    </location>
</feature>
<gene>
    <name evidence="5" type="ORF">FF011L_51330</name>
</gene>
<dbReference type="Pfam" id="PF00852">
    <property type="entry name" value="Glyco_transf_10"/>
    <property type="match status" value="1"/>
</dbReference>
<keyword evidence="3 5" id="KW-0808">Transferase</keyword>
<protein>
    <submittedName>
        <fullName evidence="5">Glycosyltransferase family 10 (Fucosyltransferase)</fullName>
    </submittedName>
</protein>
<evidence type="ECO:0000313" key="6">
    <source>
        <dbReference type="Proteomes" id="UP000320672"/>
    </source>
</evidence>
<dbReference type="GO" id="GO:0046920">
    <property type="term" value="F:alpha-(1-&gt;3)-fucosyltransferase activity"/>
    <property type="evidence" value="ECO:0007669"/>
    <property type="project" value="TreeGrafter"/>
</dbReference>
<name>A0A517MN62_9BACT</name>
<accession>A0A517MN62</accession>
<dbReference type="InterPro" id="IPR038577">
    <property type="entry name" value="GT10-like_C_sf"/>
</dbReference>
<reference evidence="5 6" key="1">
    <citation type="submission" date="2019-02" db="EMBL/GenBank/DDBJ databases">
        <title>Deep-cultivation of Planctomycetes and their phenomic and genomic characterization uncovers novel biology.</title>
        <authorList>
            <person name="Wiegand S."/>
            <person name="Jogler M."/>
            <person name="Boedeker C."/>
            <person name="Pinto D."/>
            <person name="Vollmers J."/>
            <person name="Rivas-Marin E."/>
            <person name="Kohn T."/>
            <person name="Peeters S.H."/>
            <person name="Heuer A."/>
            <person name="Rast P."/>
            <person name="Oberbeckmann S."/>
            <person name="Bunk B."/>
            <person name="Jeske O."/>
            <person name="Meyerdierks A."/>
            <person name="Storesund J.E."/>
            <person name="Kallscheuer N."/>
            <person name="Luecker S."/>
            <person name="Lage O.M."/>
            <person name="Pohl T."/>
            <person name="Merkel B.J."/>
            <person name="Hornburger P."/>
            <person name="Mueller R.-W."/>
            <person name="Bruemmer F."/>
            <person name="Labrenz M."/>
            <person name="Spormann A.M."/>
            <person name="Op den Camp H."/>
            <person name="Overmann J."/>
            <person name="Amann R."/>
            <person name="Jetten M.S.M."/>
            <person name="Mascher T."/>
            <person name="Medema M.H."/>
            <person name="Devos D.P."/>
            <person name="Kaster A.-K."/>
            <person name="Ovreas L."/>
            <person name="Rohde M."/>
            <person name="Galperin M.Y."/>
            <person name="Jogler C."/>
        </authorList>
    </citation>
    <scope>NUCLEOTIDE SEQUENCE [LARGE SCALE GENOMIC DNA]</scope>
    <source>
        <strain evidence="5 6">FF011L</strain>
    </source>
</reference>
<dbReference type="PANTHER" id="PTHR11929">
    <property type="entry name" value="ALPHA- 1,3 -FUCOSYLTRANSFERASE"/>
    <property type="match status" value="1"/>
</dbReference>
<keyword evidence="2 5" id="KW-0328">Glycosyltransferase</keyword>
<dbReference type="SUPFAM" id="SSF53756">
    <property type="entry name" value="UDP-Glycosyltransferase/glycogen phosphorylase"/>
    <property type="match status" value="1"/>
</dbReference>
<evidence type="ECO:0000259" key="4">
    <source>
        <dbReference type="Pfam" id="PF00852"/>
    </source>
</evidence>
<dbReference type="InterPro" id="IPR055270">
    <property type="entry name" value="Glyco_tran_10_C"/>
</dbReference>
<evidence type="ECO:0000313" key="5">
    <source>
        <dbReference type="EMBL" id="QDS96325.1"/>
    </source>
</evidence>
<dbReference type="Proteomes" id="UP000320672">
    <property type="component" value="Chromosome"/>
</dbReference>
<keyword evidence="6" id="KW-1185">Reference proteome</keyword>
<comment type="similarity">
    <text evidence="1">Belongs to the glycosyltransferase 10 family.</text>
</comment>